<gene>
    <name evidence="2" type="ORF">HUT05_42665</name>
</gene>
<evidence type="ECO:0000313" key="3">
    <source>
        <dbReference type="Proteomes" id="UP000509418"/>
    </source>
</evidence>
<name>A0A7H8TIY0_STRCX</name>
<dbReference type="NCBIfam" id="NF046119">
    <property type="entry name" value="memb_SCO4225"/>
    <property type="match status" value="1"/>
</dbReference>
<evidence type="ECO:0000313" key="2">
    <source>
        <dbReference type="EMBL" id="QKZ23476.1"/>
    </source>
</evidence>
<keyword evidence="3" id="KW-1185">Reference proteome</keyword>
<dbReference type="Pfam" id="PF25637">
    <property type="entry name" value="DUF7942"/>
    <property type="match status" value="1"/>
</dbReference>
<dbReference type="EMBL" id="CP056041">
    <property type="protein sequence ID" value="QKZ23476.1"/>
    <property type="molecule type" value="Genomic_DNA"/>
</dbReference>
<protein>
    <submittedName>
        <fullName evidence="2">Uncharacterized protein</fullName>
    </submittedName>
</protein>
<dbReference type="RefSeq" id="WP_107908913.1">
    <property type="nucleotide sequence ID" value="NZ_BMUS01000014.1"/>
</dbReference>
<sequence length="109" mass="11609">MAGSQRSFVQVTRHHLVNPAALAYLALVVAVLVWTGVDALFVEHQDASLAGIWAFVVTGPTSWLFLMLPGVLPWAGVVVGALVQAAVLGAAYHRLSGRLHHHRARPNGA</sequence>
<proteinExistence type="predicted"/>
<keyword evidence="1" id="KW-0472">Membrane</keyword>
<dbReference type="AlphaFoldDB" id="A0A7H8TIY0"/>
<feature type="transmembrane region" description="Helical" evidence="1">
    <location>
        <begin position="49"/>
        <end position="68"/>
    </location>
</feature>
<evidence type="ECO:0000256" key="1">
    <source>
        <dbReference type="SAM" id="Phobius"/>
    </source>
</evidence>
<reference evidence="2 3" key="1">
    <citation type="submission" date="2020-06" db="EMBL/GenBank/DDBJ databases">
        <title>Genome mining for natural products.</title>
        <authorList>
            <person name="Zhang B."/>
            <person name="Shi J."/>
            <person name="Ge H."/>
        </authorList>
    </citation>
    <scope>NUCLEOTIDE SEQUENCE [LARGE SCALE GENOMIC DNA]</scope>
    <source>
        <strain evidence="2 3">NA02069</strain>
    </source>
</reference>
<feature type="transmembrane region" description="Helical" evidence="1">
    <location>
        <begin position="74"/>
        <end position="95"/>
    </location>
</feature>
<keyword evidence="1" id="KW-0812">Transmembrane</keyword>
<dbReference type="InterPro" id="IPR057702">
    <property type="entry name" value="DUF7942"/>
</dbReference>
<keyword evidence="1" id="KW-1133">Transmembrane helix</keyword>
<dbReference type="Proteomes" id="UP000509418">
    <property type="component" value="Chromosome"/>
</dbReference>
<dbReference type="GeneID" id="91332034"/>
<organism evidence="2 3">
    <name type="scientific">Streptomyces chartreusis</name>
    <dbReference type="NCBI Taxonomy" id="1969"/>
    <lineage>
        <taxon>Bacteria</taxon>
        <taxon>Bacillati</taxon>
        <taxon>Actinomycetota</taxon>
        <taxon>Actinomycetes</taxon>
        <taxon>Kitasatosporales</taxon>
        <taxon>Streptomycetaceae</taxon>
        <taxon>Streptomyces</taxon>
    </lineage>
</organism>
<feature type="transmembrane region" description="Helical" evidence="1">
    <location>
        <begin position="20"/>
        <end position="42"/>
    </location>
</feature>
<accession>A0A7H8TIY0</accession>